<evidence type="ECO:0000256" key="14">
    <source>
        <dbReference type="PIRSR" id="PIRSR000808-2"/>
    </source>
</evidence>
<keyword evidence="7 16" id="KW-0548">Nucleotidyltransferase</keyword>
<keyword evidence="20" id="KW-1185">Reference proteome</keyword>
<evidence type="ECO:0000256" key="8">
    <source>
        <dbReference type="ARBA" id="ARBA00022723"/>
    </source>
</evidence>
<evidence type="ECO:0000259" key="17">
    <source>
        <dbReference type="Pfam" id="PF01087"/>
    </source>
</evidence>
<evidence type="ECO:0000256" key="3">
    <source>
        <dbReference type="ARBA" id="ARBA00010951"/>
    </source>
</evidence>
<comment type="pathway">
    <text evidence="2 16">Carbohydrate metabolism; galactose metabolism.</text>
</comment>
<evidence type="ECO:0000256" key="11">
    <source>
        <dbReference type="ARBA" id="ARBA00023277"/>
    </source>
</evidence>
<dbReference type="Pfam" id="PF02744">
    <property type="entry name" value="GalP_UDP_tr_C"/>
    <property type="match status" value="1"/>
</dbReference>
<feature type="binding site" evidence="15">
    <location>
        <position position="176"/>
    </location>
    <ligand>
        <name>Zn(2+)</name>
        <dbReference type="ChEBI" id="CHEBI:29105"/>
    </ligand>
</feature>
<dbReference type="CDD" id="cd00608">
    <property type="entry name" value="GalT"/>
    <property type="match status" value="1"/>
</dbReference>
<keyword evidence="11 16" id="KW-0119">Carbohydrate metabolism</keyword>
<dbReference type="Proteomes" id="UP000001601">
    <property type="component" value="Unassembled WGS sequence"/>
</dbReference>
<keyword evidence="10 16" id="KW-0299">Galactose metabolism</keyword>
<evidence type="ECO:0000256" key="5">
    <source>
        <dbReference type="ARBA" id="ARBA00016340"/>
    </source>
</evidence>
<gene>
    <name evidence="19" type="ORF">MED217_16035</name>
</gene>
<feature type="binding site" evidence="15">
    <location>
        <position position="66"/>
    </location>
    <ligand>
        <name>Zn(2+)</name>
        <dbReference type="ChEBI" id="CHEBI:29105"/>
    </ligand>
</feature>
<evidence type="ECO:0000256" key="4">
    <source>
        <dbReference type="ARBA" id="ARBA00012384"/>
    </source>
</evidence>
<feature type="binding site" evidence="14">
    <location>
        <begin position="39"/>
        <end position="42"/>
    </location>
    <ligand>
        <name>UDP-alpha-D-glucose</name>
        <dbReference type="ChEBI" id="CHEBI:58885"/>
        <note>ligand shared between dimeric partners</note>
    </ligand>
</feature>
<feature type="binding site" description="in other chain" evidence="14">
    <location>
        <position position="180"/>
    </location>
    <ligand>
        <name>UDP-alpha-D-glucose</name>
        <dbReference type="ChEBI" id="CHEBI:58885"/>
        <note>ligand shared between dimeric partners</note>
    </ligand>
</feature>
<accession>A3XI25</accession>
<evidence type="ECO:0000256" key="1">
    <source>
        <dbReference type="ARBA" id="ARBA00001107"/>
    </source>
</evidence>
<evidence type="ECO:0000256" key="2">
    <source>
        <dbReference type="ARBA" id="ARBA00004947"/>
    </source>
</evidence>
<sequence length="358" mass="41563">MAENVFNKQISLTMVDFNDNSHRRYNILTGEWILVSPHRTKRPWQGKEEDVTVEERPSYDPKCYLCPGNERAGGHQNEDYKEPWSFVNDFAALKNDVPQAKFKSGLLKAESESGICKVVCFSPDHSLTLPVMETENIDKVIALWQKEYRELGKKTDINHVQIFENKGAVMGCSNPHPHGQIWAQRTIPQEVAKKNKQLREYWSNNGVSLLAEYLKEELQLKERIVVETEHFVALVPYWAVWPYEVMIVPKKQHKTILSLSEEERKDYAKIIKAVTIKYDNLFKTSFPYSSGIHQAPTDGQDWDCWHFHMSFYPPLLRSATVKKFMVGYEMFATPQRDITAEMAAETLRNLADTHYTKE</sequence>
<dbReference type="NCBIfam" id="TIGR00209">
    <property type="entry name" value="galT_1"/>
    <property type="match status" value="1"/>
</dbReference>
<feature type="binding site" description="in other chain" evidence="14">
    <location>
        <begin position="88"/>
        <end position="89"/>
    </location>
    <ligand>
        <name>UDP-alpha-D-glucose</name>
        <dbReference type="ChEBI" id="CHEBI:58885"/>
        <note>ligand shared between dimeric partners</note>
    </ligand>
</feature>
<dbReference type="PROSITE" id="PS00117">
    <property type="entry name" value="GAL_P_UDP_TRANSF_I"/>
    <property type="match status" value="1"/>
</dbReference>
<feature type="domain" description="Galactose-1-phosphate uridyl transferase C-terminal" evidence="18">
    <location>
        <begin position="196"/>
        <end position="357"/>
    </location>
</feature>
<evidence type="ECO:0000256" key="7">
    <source>
        <dbReference type="ARBA" id="ARBA00022695"/>
    </source>
</evidence>
<dbReference type="UniPathway" id="UPA00214"/>
<comment type="catalytic activity">
    <reaction evidence="1 16">
        <text>alpha-D-galactose 1-phosphate + UDP-alpha-D-glucose = alpha-D-glucose 1-phosphate + UDP-alpha-D-galactose</text>
        <dbReference type="Rhea" id="RHEA:13989"/>
        <dbReference type="ChEBI" id="CHEBI:58336"/>
        <dbReference type="ChEBI" id="CHEBI:58601"/>
        <dbReference type="ChEBI" id="CHEBI:58885"/>
        <dbReference type="ChEBI" id="CHEBI:66914"/>
        <dbReference type="EC" id="2.7.7.12"/>
    </reaction>
</comment>
<dbReference type="FunFam" id="3.30.428.10:FF:000002">
    <property type="entry name" value="Galactose-1-phosphate uridylyltransferase"/>
    <property type="match status" value="1"/>
</dbReference>
<dbReference type="GO" id="GO:0033499">
    <property type="term" value="P:galactose catabolic process via UDP-galactose, Leloir pathway"/>
    <property type="evidence" value="ECO:0007669"/>
    <property type="project" value="TreeGrafter"/>
</dbReference>
<feature type="domain" description="Galactose-1-phosphate uridyl transferase N-terminal" evidence="17">
    <location>
        <begin position="15"/>
        <end position="188"/>
    </location>
</feature>
<dbReference type="AlphaFoldDB" id="A3XI25"/>
<evidence type="ECO:0000313" key="19">
    <source>
        <dbReference type="EMBL" id="EAQ51068.1"/>
    </source>
</evidence>
<feature type="binding site" evidence="14">
    <location>
        <begin position="323"/>
        <end position="324"/>
    </location>
    <ligand>
        <name>UDP-alpha-D-glucose</name>
        <dbReference type="ChEBI" id="CHEBI:58885"/>
        <note>ligand shared between dimeric partners</note>
    </ligand>
</feature>
<dbReference type="InterPro" id="IPR005850">
    <property type="entry name" value="GalP_Utransf_C"/>
</dbReference>
<keyword evidence="8 15" id="KW-0479">Metal-binding</keyword>
<dbReference type="NCBIfam" id="NF008724">
    <property type="entry name" value="PRK11720.1"/>
    <property type="match status" value="1"/>
</dbReference>
<evidence type="ECO:0000256" key="13">
    <source>
        <dbReference type="PIRSR" id="PIRSR000808-1"/>
    </source>
</evidence>
<dbReference type="eggNOG" id="COG1085">
    <property type="taxonomic scope" value="Bacteria"/>
</dbReference>
<dbReference type="EMBL" id="AANC01000001">
    <property type="protein sequence ID" value="EAQ51068.1"/>
    <property type="molecule type" value="Genomic_DNA"/>
</dbReference>
<evidence type="ECO:0000256" key="15">
    <source>
        <dbReference type="PIRSR" id="PIRSR000808-3"/>
    </source>
</evidence>
<keyword evidence="9 15" id="KW-0862">Zinc</keyword>
<feature type="active site" description="Tele-UMP-histidine intermediate" evidence="13">
    <location>
        <position position="178"/>
    </location>
</feature>
<comment type="similarity">
    <text evidence="3 16">Belongs to the galactose-1-phosphate uridylyltransferase type 1 family.</text>
</comment>
<dbReference type="GO" id="GO:0005737">
    <property type="term" value="C:cytoplasm"/>
    <property type="evidence" value="ECO:0007669"/>
    <property type="project" value="TreeGrafter"/>
</dbReference>
<dbReference type="InterPro" id="IPR005849">
    <property type="entry name" value="GalP_Utransf_N"/>
</dbReference>
<dbReference type="Pfam" id="PF01087">
    <property type="entry name" value="GalP_UDP_transf"/>
    <property type="match status" value="1"/>
</dbReference>
<feature type="binding site" description="in other chain" evidence="14">
    <location>
        <begin position="171"/>
        <end position="173"/>
    </location>
    <ligand>
        <name>UDP-alpha-D-glucose</name>
        <dbReference type="ChEBI" id="CHEBI:58885"/>
        <note>ligand shared between dimeric partners</note>
    </ligand>
</feature>
<evidence type="ECO:0000256" key="9">
    <source>
        <dbReference type="ARBA" id="ARBA00022833"/>
    </source>
</evidence>
<dbReference type="EC" id="2.7.7.12" evidence="4 12"/>
<dbReference type="InterPro" id="IPR019779">
    <property type="entry name" value="GalP_UDPtransf1_His-AS"/>
</dbReference>
<feature type="binding site" evidence="15">
    <location>
        <position position="63"/>
    </location>
    <ligand>
        <name>Zn(2+)</name>
        <dbReference type="ChEBI" id="CHEBI:29105"/>
    </ligand>
</feature>
<dbReference type="GO" id="GO:0008108">
    <property type="term" value="F:UDP-glucose:hexose-1-phosphate uridylyltransferase activity"/>
    <property type="evidence" value="ECO:0007669"/>
    <property type="project" value="UniProtKB-UniRule"/>
</dbReference>
<evidence type="ECO:0000256" key="16">
    <source>
        <dbReference type="RuleBase" id="RU000506"/>
    </source>
</evidence>
<reference evidence="19 20" key="1">
    <citation type="journal article" date="2007" name="Nature">
        <title>Light stimulates growth of proteorhodopsin-containing marine Flavobacteria.</title>
        <authorList>
            <person name="Gomez-Consarnau L."/>
            <person name="Gonzalez J.M."/>
            <person name="Coll-Llado M."/>
            <person name="Gourdon P."/>
            <person name="Pascher T."/>
            <person name="Neutze R."/>
            <person name="Pedros-Alio C."/>
            <person name="Pinhassi J."/>
        </authorList>
    </citation>
    <scope>NUCLEOTIDE SEQUENCE [LARGE SCALE GENOMIC DNA]</scope>
    <source>
        <strain evidence="19 20">MED217</strain>
    </source>
</reference>
<feature type="binding site" description="in other chain" evidence="14">
    <location>
        <position position="335"/>
    </location>
    <ligand>
        <name>UDP-alpha-D-glucose</name>
        <dbReference type="ChEBI" id="CHEBI:58885"/>
        <note>ligand shared between dimeric partners</note>
    </ligand>
</feature>
<dbReference type="PIRSF" id="PIRSF000808">
    <property type="entry name" value="GalT"/>
    <property type="match status" value="1"/>
</dbReference>
<dbReference type="Gene3D" id="3.30.428.10">
    <property type="entry name" value="HIT-like"/>
    <property type="match status" value="2"/>
</dbReference>
<comment type="caution">
    <text evidence="19">The sequence shown here is derived from an EMBL/GenBank/DDBJ whole genome shotgun (WGS) entry which is preliminary data.</text>
</comment>
<dbReference type="PANTHER" id="PTHR11943">
    <property type="entry name" value="GALACTOSE-1-PHOSPHATE URIDYLYLTRANSFERASE"/>
    <property type="match status" value="1"/>
</dbReference>
<comment type="cofactor">
    <cofactor evidence="15">
        <name>Zn(2+)</name>
        <dbReference type="ChEBI" id="CHEBI:29105"/>
    </cofactor>
    <text evidence="15">Binds 1 zinc ion per subunit.</text>
</comment>
<name>A3XI25_LEEBM</name>
<protein>
    <recommendedName>
        <fullName evidence="5 12">Galactose-1-phosphate uridylyltransferase</fullName>
        <ecNumber evidence="4 12">2.7.7.12</ecNumber>
    </recommendedName>
</protein>
<dbReference type="InterPro" id="IPR001937">
    <property type="entry name" value="GalP_UDPtransf1"/>
</dbReference>
<evidence type="ECO:0000313" key="20">
    <source>
        <dbReference type="Proteomes" id="UP000001601"/>
    </source>
</evidence>
<evidence type="ECO:0000256" key="10">
    <source>
        <dbReference type="ARBA" id="ARBA00023144"/>
    </source>
</evidence>
<feature type="binding site" description="in other chain" evidence="14">
    <location>
        <position position="72"/>
    </location>
    <ligand>
        <name>UDP-alpha-D-glucose</name>
        <dbReference type="ChEBI" id="CHEBI:58885"/>
        <note>ligand shared between dimeric partners</note>
    </ligand>
</feature>
<dbReference type="HOGENOM" id="CLU_029960_0_0_10"/>
<evidence type="ECO:0000259" key="18">
    <source>
        <dbReference type="Pfam" id="PF02744"/>
    </source>
</evidence>
<dbReference type="GO" id="GO:0008270">
    <property type="term" value="F:zinc ion binding"/>
    <property type="evidence" value="ECO:0007669"/>
    <property type="project" value="InterPro"/>
</dbReference>
<dbReference type="STRING" id="398720.MED217_16035"/>
<dbReference type="InterPro" id="IPR036265">
    <property type="entry name" value="HIT-like_sf"/>
</dbReference>
<feature type="binding site" evidence="15">
    <location>
        <position position="125"/>
    </location>
    <ligand>
        <name>Zn(2+)</name>
        <dbReference type="ChEBI" id="CHEBI:29105"/>
    </ligand>
</feature>
<evidence type="ECO:0000256" key="6">
    <source>
        <dbReference type="ARBA" id="ARBA00022679"/>
    </source>
</evidence>
<evidence type="ECO:0000256" key="12">
    <source>
        <dbReference type="NCBIfam" id="TIGR00209"/>
    </source>
</evidence>
<organism evidence="19 20">
    <name type="scientific">Leeuwenhoekiella blandensis (strain CECT 7118 / CCUG 51940 / KCTC 22103 / MED217)</name>
    <name type="common">Flavobacterium sp. (strain MED217)</name>
    <dbReference type="NCBI Taxonomy" id="398720"/>
    <lineage>
        <taxon>Bacteria</taxon>
        <taxon>Pseudomonadati</taxon>
        <taxon>Bacteroidota</taxon>
        <taxon>Flavobacteriia</taxon>
        <taxon>Flavobacteriales</taxon>
        <taxon>Flavobacteriaceae</taxon>
        <taxon>Leeuwenhoekiella</taxon>
    </lineage>
</organism>
<dbReference type="SUPFAM" id="SSF54197">
    <property type="entry name" value="HIT-like"/>
    <property type="match status" value="2"/>
</dbReference>
<dbReference type="PANTHER" id="PTHR11943:SF1">
    <property type="entry name" value="GALACTOSE-1-PHOSPHATE URIDYLYLTRANSFERASE"/>
    <property type="match status" value="1"/>
</dbReference>
<proteinExistence type="inferred from homology"/>
<dbReference type="FunFam" id="3.30.428.10:FF:000001">
    <property type="entry name" value="Galactose-1-phosphate uridylyltransferase"/>
    <property type="match status" value="1"/>
</dbReference>
<feature type="binding site" evidence="14">
    <location>
        <begin position="328"/>
        <end position="329"/>
    </location>
    <ligand>
        <name>UDP-alpha-D-glucose</name>
        <dbReference type="ChEBI" id="CHEBI:58885"/>
        <note>ligand shared between dimeric partners</note>
    </ligand>
</feature>
<feature type="binding site" description="in other chain" evidence="14">
    <location>
        <position position="165"/>
    </location>
    <ligand>
        <name>UDP-alpha-D-glucose</name>
        <dbReference type="ChEBI" id="CHEBI:58885"/>
        <note>ligand shared between dimeric partners</note>
    </ligand>
</feature>
<keyword evidence="6 16" id="KW-0808">Transferase</keyword>